<evidence type="ECO:0000256" key="3">
    <source>
        <dbReference type="ARBA" id="ARBA00022705"/>
    </source>
</evidence>
<feature type="region of interest" description="Domain III, AAA+ region" evidence="8">
    <location>
        <begin position="162"/>
        <end position="378"/>
    </location>
</feature>
<accession>A0ABY8G0R3</accession>
<evidence type="ECO:0000256" key="2">
    <source>
        <dbReference type="ARBA" id="ARBA00022490"/>
    </source>
</evidence>
<feature type="region of interest" description="Domain I, interacts with DnaA modulators" evidence="8">
    <location>
        <begin position="1"/>
        <end position="94"/>
    </location>
</feature>
<comment type="caution">
    <text evidence="8">Lacks conserved residue(s) required for the propagation of feature annotation.</text>
</comment>
<feature type="binding site" evidence="8">
    <location>
        <position position="210"/>
    </location>
    <ligand>
        <name>ATP</name>
        <dbReference type="ChEBI" id="CHEBI:30616"/>
    </ligand>
</feature>
<dbReference type="SUPFAM" id="SSF48295">
    <property type="entry name" value="TrpR-like"/>
    <property type="match status" value="1"/>
</dbReference>
<keyword evidence="7 8" id="KW-0238">DNA-binding</keyword>
<dbReference type="Gene3D" id="3.30.300.180">
    <property type="match status" value="1"/>
</dbReference>
<dbReference type="HAMAP" id="MF_00377">
    <property type="entry name" value="DnaA_bact"/>
    <property type="match status" value="1"/>
</dbReference>
<dbReference type="Proteomes" id="UP001215216">
    <property type="component" value="Chromosome"/>
</dbReference>
<keyword evidence="16" id="KW-1185">Reference proteome</keyword>
<evidence type="ECO:0000256" key="11">
    <source>
        <dbReference type="RuleBase" id="RU004227"/>
    </source>
</evidence>
<dbReference type="CDD" id="cd06571">
    <property type="entry name" value="Bac_DnaA_C"/>
    <property type="match status" value="1"/>
</dbReference>
<evidence type="ECO:0000256" key="8">
    <source>
        <dbReference type="HAMAP-Rule" id="MF_00377"/>
    </source>
</evidence>
<dbReference type="RefSeq" id="WP_278012795.1">
    <property type="nucleotide sequence ID" value="NZ_CP121208.1"/>
</dbReference>
<dbReference type="PRINTS" id="PR00051">
    <property type="entry name" value="DNAA"/>
</dbReference>
<evidence type="ECO:0000256" key="1">
    <source>
        <dbReference type="ARBA" id="ARBA00006583"/>
    </source>
</evidence>
<dbReference type="Pfam" id="PF00308">
    <property type="entry name" value="Bac_DnaA"/>
    <property type="match status" value="1"/>
</dbReference>
<keyword evidence="4 8" id="KW-0547">Nucleotide-binding</keyword>
<feature type="binding site" evidence="8">
    <location>
        <position position="208"/>
    </location>
    <ligand>
        <name>ATP</name>
        <dbReference type="ChEBI" id="CHEBI:30616"/>
    </ligand>
</feature>
<evidence type="ECO:0000256" key="6">
    <source>
        <dbReference type="ARBA" id="ARBA00023121"/>
    </source>
</evidence>
<dbReference type="InterPro" id="IPR013317">
    <property type="entry name" value="DnaA_dom"/>
</dbReference>
<feature type="binding site" evidence="8">
    <location>
        <position position="209"/>
    </location>
    <ligand>
        <name>ATP</name>
        <dbReference type="ChEBI" id="CHEBI:30616"/>
    </ligand>
</feature>
<feature type="region of interest" description="Domain IV, binds dsDNA" evidence="8">
    <location>
        <begin position="379"/>
        <end position="506"/>
    </location>
</feature>
<dbReference type="InterPro" id="IPR027417">
    <property type="entry name" value="P-loop_NTPase"/>
</dbReference>
<comment type="subunit">
    <text evidence="8">Oligomerizes as a right-handed, spiral filament on DNA at oriC.</text>
</comment>
<evidence type="ECO:0000256" key="12">
    <source>
        <dbReference type="SAM" id="MobiDB-lite"/>
    </source>
</evidence>
<dbReference type="SUPFAM" id="SSF52540">
    <property type="entry name" value="P-loop containing nucleoside triphosphate hydrolases"/>
    <property type="match status" value="1"/>
</dbReference>
<dbReference type="Gene3D" id="1.10.8.60">
    <property type="match status" value="1"/>
</dbReference>
<comment type="function">
    <text evidence="8 10">Plays an essential role in the initiation and regulation of chromosomal replication. ATP-DnaA binds to the origin of replication (oriC) to initiate formation of the DNA replication initiation complex once per cell cycle. Binds the DnaA box (a 9 base pair repeat at the origin) and separates the double-stranded (ds)DNA. Forms a right-handed helical filament on oriC DNA; dsDNA binds to the exterior of the filament while single-stranded (ss)DNA is stabiized in the filament's interior. The ATP-DnaA-oriC complex binds and stabilizes one strand of the AT-rich DNA unwinding element (DUE), permitting loading of DNA polymerase. After initiation quickly degrades to an ADP-DnaA complex that is not apt for DNA replication. Binds acidic phospholipids.</text>
</comment>
<comment type="domain">
    <text evidence="8">Domain I is involved in oligomerization and binding regulators, domain II is flexibile and of varying length in different bacteria, domain III forms the AAA+ region, while domain IV binds dsDNA.</text>
</comment>
<dbReference type="InterPro" id="IPR001957">
    <property type="entry name" value="Chromosome_initiator_DnaA"/>
</dbReference>
<dbReference type="InterPro" id="IPR018312">
    <property type="entry name" value="Chromosome_initiator_DnaA_CS"/>
</dbReference>
<protein>
    <recommendedName>
        <fullName evidence="8 9">Chromosomal replication initiator protein DnaA</fullName>
    </recommendedName>
</protein>
<dbReference type="InterPro" id="IPR003593">
    <property type="entry name" value="AAA+_ATPase"/>
</dbReference>
<keyword evidence="6 8" id="KW-0446">Lipid-binding</keyword>
<dbReference type="PANTHER" id="PTHR30050">
    <property type="entry name" value="CHROMOSOMAL REPLICATION INITIATOR PROTEIN DNAA"/>
    <property type="match status" value="1"/>
</dbReference>
<evidence type="ECO:0000256" key="7">
    <source>
        <dbReference type="ARBA" id="ARBA00023125"/>
    </source>
</evidence>
<dbReference type="Gene3D" id="3.40.50.300">
    <property type="entry name" value="P-loop containing nucleotide triphosphate hydrolases"/>
    <property type="match status" value="1"/>
</dbReference>
<dbReference type="InterPro" id="IPR013159">
    <property type="entry name" value="DnaA_C"/>
</dbReference>
<keyword evidence="5 8" id="KW-0067">ATP-binding</keyword>
<evidence type="ECO:0000256" key="5">
    <source>
        <dbReference type="ARBA" id="ARBA00022840"/>
    </source>
</evidence>
<dbReference type="Gene3D" id="1.10.1750.10">
    <property type="match status" value="1"/>
</dbReference>
<evidence type="ECO:0000313" key="15">
    <source>
        <dbReference type="EMBL" id="WFM83400.1"/>
    </source>
</evidence>
<dbReference type="SMART" id="SM00382">
    <property type="entry name" value="AAA"/>
    <property type="match status" value="1"/>
</dbReference>
<organism evidence="15 16">
    <name type="scientific">Arcanobacterium canis</name>
    <dbReference type="NCBI Taxonomy" id="999183"/>
    <lineage>
        <taxon>Bacteria</taxon>
        <taxon>Bacillati</taxon>
        <taxon>Actinomycetota</taxon>
        <taxon>Actinomycetes</taxon>
        <taxon>Actinomycetales</taxon>
        <taxon>Actinomycetaceae</taxon>
        <taxon>Arcanobacterium</taxon>
    </lineage>
</organism>
<dbReference type="InterPro" id="IPR038454">
    <property type="entry name" value="DnaA_N_sf"/>
</dbReference>
<evidence type="ECO:0000256" key="9">
    <source>
        <dbReference type="NCBIfam" id="TIGR00362"/>
    </source>
</evidence>
<dbReference type="CDD" id="cd00009">
    <property type="entry name" value="AAA"/>
    <property type="match status" value="1"/>
</dbReference>
<evidence type="ECO:0000313" key="16">
    <source>
        <dbReference type="Proteomes" id="UP001215216"/>
    </source>
</evidence>
<evidence type="ECO:0000259" key="14">
    <source>
        <dbReference type="SMART" id="SM00760"/>
    </source>
</evidence>
<feature type="region of interest" description="Disordered" evidence="12">
    <location>
        <begin position="90"/>
        <end position="112"/>
    </location>
</feature>
<keyword evidence="2 8" id="KW-0963">Cytoplasm</keyword>
<evidence type="ECO:0000256" key="4">
    <source>
        <dbReference type="ARBA" id="ARBA00022741"/>
    </source>
</evidence>
<keyword evidence="3 8" id="KW-0235">DNA replication</keyword>
<comment type="similarity">
    <text evidence="1 8 11">Belongs to the DnaA family.</text>
</comment>
<feature type="domain" description="Chromosomal replication initiator DnaA C-terminal" evidence="14">
    <location>
        <begin position="407"/>
        <end position="476"/>
    </location>
</feature>
<name>A0ABY8G0R3_9ACTO</name>
<gene>
    <name evidence="8 15" type="primary">dnaA</name>
    <name evidence="15" type="ORF">P7079_00005</name>
</gene>
<feature type="domain" description="AAA+ ATPase" evidence="13">
    <location>
        <begin position="195"/>
        <end position="331"/>
    </location>
</feature>
<feature type="binding site" evidence="8">
    <location>
        <position position="206"/>
    </location>
    <ligand>
        <name>ATP</name>
        <dbReference type="ChEBI" id="CHEBI:30616"/>
    </ligand>
</feature>
<dbReference type="EMBL" id="CP121208">
    <property type="protein sequence ID" value="WFM83400.1"/>
    <property type="molecule type" value="Genomic_DNA"/>
</dbReference>
<dbReference type="SMART" id="SM00760">
    <property type="entry name" value="Bac_DnaA_C"/>
    <property type="match status" value="1"/>
</dbReference>
<dbReference type="PROSITE" id="PS01008">
    <property type="entry name" value="DNAA"/>
    <property type="match status" value="1"/>
</dbReference>
<evidence type="ECO:0000256" key="10">
    <source>
        <dbReference type="RuleBase" id="RU000577"/>
    </source>
</evidence>
<dbReference type="InterPro" id="IPR020591">
    <property type="entry name" value="Chromosome_initiator_DnaA-like"/>
</dbReference>
<reference evidence="15 16" key="1">
    <citation type="submission" date="2023-03" db="EMBL/GenBank/DDBJ databases">
        <title>Complete genome of Arcanobacterium canis strain DSM 25104 isolated in 2010 from a canine otitis externa in Germany.</title>
        <authorList>
            <person name="Borowiak M."/>
            <person name="Kreitlow A."/>
            <person name="Malorny B."/>
            <person name="Laemmler C."/>
            <person name="Prenger-Berninghoff E."/>
            <person name="Ploetz M."/>
            <person name="Abdulmawjood A."/>
        </authorList>
    </citation>
    <scope>NUCLEOTIDE SEQUENCE [LARGE SCALE GENOMIC DNA]</scope>
    <source>
        <strain evidence="15 16">DSM 25104</strain>
    </source>
</reference>
<comment type="subcellular location">
    <subcellularLocation>
        <location evidence="8">Cytoplasm</location>
    </subcellularLocation>
</comment>
<proteinExistence type="inferred from homology"/>
<sequence length="506" mass="55776">MAEGSPARDAWNAATELLLADARLSSSQSAFVKMAHPLAVVDDVFMIAVGSEFVRNWITEHVSSVMTGQLSEIFGRELKLMISVDPSVNDEPAPAPVQPAVPSVSPTSESERNLRAVGGVPAGEPLEPSYDVYGYTPELDFDDAPYRAPQQNALIEQQERAGLNPRYTFDNFVIGESNKFAAATALAVSEAPGSSYNPLFLYSDSGMGKTHLLHAIGNYTLQLSPNRKVLYVSAEQFTNLFINALRDGKQAAFKDEFRTVDVLLIDDIQFMNTKDRTIEEFFHTFNALSTANKQIVITSDVAPKLLSGFEERMISRFASGITTNIDLPNLETRIAILDKKAASENLQVPRDVIEFIASRMTTNVREMEGALRRVTAYADLSRDPVSLDMAETVLKDMISDPGNVTISAAMIMAQVSGYFGIASADLKSPARTRSLTMPRHIAMYLCREMTDLSLPKIAEVFNRRDHTTVLNALRKVEALMAERQAVFNQVSELTSLIKNMAKEQNS</sequence>
<evidence type="ECO:0000259" key="13">
    <source>
        <dbReference type="SMART" id="SM00382"/>
    </source>
</evidence>
<dbReference type="NCBIfam" id="TIGR00362">
    <property type="entry name" value="DnaA"/>
    <property type="match status" value="1"/>
</dbReference>
<dbReference type="NCBIfam" id="NF010686">
    <property type="entry name" value="PRK14086.1"/>
    <property type="match status" value="1"/>
</dbReference>
<dbReference type="Pfam" id="PF08299">
    <property type="entry name" value="Bac_DnaA_C"/>
    <property type="match status" value="1"/>
</dbReference>
<dbReference type="InterPro" id="IPR010921">
    <property type="entry name" value="Trp_repressor/repl_initiator"/>
</dbReference>
<dbReference type="PANTHER" id="PTHR30050:SF2">
    <property type="entry name" value="CHROMOSOMAL REPLICATION INITIATOR PROTEIN DNAA"/>
    <property type="match status" value="1"/>
</dbReference>